<dbReference type="Proteomes" id="UP000198862">
    <property type="component" value="Unassembled WGS sequence"/>
</dbReference>
<reference evidence="1 2" key="1">
    <citation type="submission" date="2016-10" db="EMBL/GenBank/DDBJ databases">
        <authorList>
            <person name="de Groot N.N."/>
        </authorList>
    </citation>
    <scope>NUCLEOTIDE SEQUENCE [LARGE SCALE GENOMIC DNA]</scope>
    <source>
        <strain evidence="1 2">DSM 6059</strain>
    </source>
</reference>
<proteinExistence type="predicted"/>
<dbReference type="OrthoDB" id="6305887at2"/>
<evidence type="ECO:0000313" key="1">
    <source>
        <dbReference type="EMBL" id="SFB90396.1"/>
    </source>
</evidence>
<name>A0A1I1EUS5_9GAMM</name>
<organism evidence="1 2">
    <name type="scientific">Pseudoalteromonas denitrificans DSM 6059</name>
    <dbReference type="NCBI Taxonomy" id="1123010"/>
    <lineage>
        <taxon>Bacteria</taxon>
        <taxon>Pseudomonadati</taxon>
        <taxon>Pseudomonadota</taxon>
        <taxon>Gammaproteobacteria</taxon>
        <taxon>Alteromonadales</taxon>
        <taxon>Pseudoalteromonadaceae</taxon>
        <taxon>Pseudoalteromonas</taxon>
    </lineage>
</organism>
<dbReference type="EMBL" id="FOLO01000002">
    <property type="protein sequence ID" value="SFB90396.1"/>
    <property type="molecule type" value="Genomic_DNA"/>
</dbReference>
<keyword evidence="2" id="KW-1185">Reference proteome</keyword>
<gene>
    <name evidence="1" type="ORF">SAMN02745724_00435</name>
</gene>
<sequence>MASIEGAVSDVQLINKEFDGKTTTSGLFKLQTHNPSDYWEIKISPEQVQSGVLNELKKFETDPNNPWSARPVLINVGKKESVFNGQKFFSFVLHSIATQKQK</sequence>
<evidence type="ECO:0000313" key="2">
    <source>
        <dbReference type="Proteomes" id="UP000198862"/>
    </source>
</evidence>
<dbReference type="RefSeq" id="WP_091979424.1">
    <property type="nucleotide sequence ID" value="NZ_FOLO01000002.1"/>
</dbReference>
<dbReference type="AlphaFoldDB" id="A0A1I1EUS5"/>
<dbReference type="STRING" id="1123010.SAMN02745724_00435"/>
<accession>A0A1I1EUS5</accession>
<protein>
    <submittedName>
        <fullName evidence="1">Uncharacterized protein</fullName>
    </submittedName>
</protein>